<dbReference type="EMBL" id="JADBGG010000016">
    <property type="protein sequence ID" value="MBE1425658.1"/>
    <property type="molecule type" value="Genomic_DNA"/>
</dbReference>
<keyword evidence="2" id="KW-1185">Reference proteome</keyword>
<comment type="caution">
    <text evidence="1">The sequence shown here is derived from an EMBL/GenBank/DDBJ whole genome shotgun (WGS) entry which is preliminary data.</text>
</comment>
<name>A0ABR9H4L7_9BACT</name>
<dbReference type="RefSeq" id="WP_192623830.1">
    <property type="nucleotide sequence ID" value="NZ_JADBGG010000016.1"/>
</dbReference>
<sequence>MHGVPARLQTREDYERIHAAALRGEVDRRVVIRHLEGLLSGRWDYQFDRYLDEGETPDGEAPEYIVLEQEDGRRRQERRAFAQGATIEILGYSEGDVLAKITELQEA</sequence>
<dbReference type="Proteomes" id="UP000639010">
    <property type="component" value="Unassembled WGS sequence"/>
</dbReference>
<accession>A0ABR9H4L7</accession>
<reference evidence="1 2" key="1">
    <citation type="submission" date="2020-10" db="EMBL/GenBank/DDBJ databases">
        <title>Genomic Encyclopedia of Type Strains, Phase IV (KMG-IV): sequencing the most valuable type-strain genomes for metagenomic binning, comparative biology and taxonomic classification.</title>
        <authorList>
            <person name="Goeker M."/>
        </authorList>
    </citation>
    <scope>NUCLEOTIDE SEQUENCE [LARGE SCALE GENOMIC DNA]</scope>
    <source>
        <strain evidence="1 2">DSM 4194</strain>
    </source>
</reference>
<gene>
    <name evidence="1" type="ORF">H4684_002315</name>
</gene>
<protein>
    <submittedName>
        <fullName evidence="1">Uncharacterized protein</fullName>
    </submittedName>
</protein>
<organism evidence="1 2">
    <name type="scientific">Desulfomicrobium macestii</name>
    <dbReference type="NCBI Taxonomy" id="90731"/>
    <lineage>
        <taxon>Bacteria</taxon>
        <taxon>Pseudomonadati</taxon>
        <taxon>Thermodesulfobacteriota</taxon>
        <taxon>Desulfovibrionia</taxon>
        <taxon>Desulfovibrionales</taxon>
        <taxon>Desulfomicrobiaceae</taxon>
        <taxon>Desulfomicrobium</taxon>
    </lineage>
</organism>
<evidence type="ECO:0000313" key="2">
    <source>
        <dbReference type="Proteomes" id="UP000639010"/>
    </source>
</evidence>
<evidence type="ECO:0000313" key="1">
    <source>
        <dbReference type="EMBL" id="MBE1425658.1"/>
    </source>
</evidence>
<proteinExistence type="predicted"/>